<evidence type="ECO:0000313" key="4">
    <source>
        <dbReference type="EMBL" id="MFI7587849.1"/>
    </source>
</evidence>
<dbReference type="GO" id="GO:0016746">
    <property type="term" value="F:acyltransferase activity"/>
    <property type="evidence" value="ECO:0007669"/>
    <property type="project" value="UniProtKB-KW"/>
</dbReference>
<dbReference type="PANTHER" id="PTHR23028">
    <property type="entry name" value="ACETYLTRANSFERASE"/>
    <property type="match status" value="1"/>
</dbReference>
<keyword evidence="2" id="KW-0812">Transmembrane</keyword>
<feature type="region of interest" description="Disordered" evidence="1">
    <location>
        <begin position="1"/>
        <end position="21"/>
    </location>
</feature>
<dbReference type="RefSeq" id="WP_398280288.1">
    <property type="nucleotide sequence ID" value="NZ_JBITLV010000003.1"/>
</dbReference>
<keyword evidence="4" id="KW-0012">Acyltransferase</keyword>
<reference evidence="4 5" key="1">
    <citation type="submission" date="2024-10" db="EMBL/GenBank/DDBJ databases">
        <title>The Natural Products Discovery Center: Release of the First 8490 Sequenced Strains for Exploring Actinobacteria Biosynthetic Diversity.</title>
        <authorList>
            <person name="Kalkreuter E."/>
            <person name="Kautsar S.A."/>
            <person name="Yang D."/>
            <person name="Bader C.D."/>
            <person name="Teijaro C.N."/>
            <person name="Fluegel L."/>
            <person name="Davis C.M."/>
            <person name="Simpson J.R."/>
            <person name="Lauterbach L."/>
            <person name="Steele A.D."/>
            <person name="Gui C."/>
            <person name="Meng S."/>
            <person name="Li G."/>
            <person name="Viehrig K."/>
            <person name="Ye F."/>
            <person name="Su P."/>
            <person name="Kiefer A.F."/>
            <person name="Nichols A."/>
            <person name="Cepeda A.J."/>
            <person name="Yan W."/>
            <person name="Fan B."/>
            <person name="Jiang Y."/>
            <person name="Adhikari A."/>
            <person name="Zheng C.-J."/>
            <person name="Schuster L."/>
            <person name="Cowan T.M."/>
            <person name="Smanski M.J."/>
            <person name="Chevrette M.G."/>
            <person name="De Carvalho L.P.S."/>
            <person name="Shen B."/>
        </authorList>
    </citation>
    <scope>NUCLEOTIDE SEQUENCE [LARGE SCALE GENOMIC DNA]</scope>
    <source>
        <strain evidence="4 5">NPDC049639</strain>
    </source>
</reference>
<feature type="transmembrane region" description="Helical" evidence="2">
    <location>
        <begin position="106"/>
        <end position="127"/>
    </location>
</feature>
<protein>
    <submittedName>
        <fullName evidence="4">Acyltransferase family protein</fullName>
        <ecNumber evidence="4">2.3.-.-</ecNumber>
    </submittedName>
</protein>
<organism evidence="4 5">
    <name type="scientific">Spongisporangium articulatum</name>
    <dbReference type="NCBI Taxonomy" id="3362603"/>
    <lineage>
        <taxon>Bacteria</taxon>
        <taxon>Bacillati</taxon>
        <taxon>Actinomycetota</taxon>
        <taxon>Actinomycetes</taxon>
        <taxon>Kineosporiales</taxon>
        <taxon>Kineosporiaceae</taxon>
        <taxon>Spongisporangium</taxon>
    </lineage>
</organism>
<dbReference type="InterPro" id="IPR002656">
    <property type="entry name" value="Acyl_transf_3_dom"/>
</dbReference>
<feature type="transmembrane region" description="Helical" evidence="2">
    <location>
        <begin position="197"/>
        <end position="214"/>
    </location>
</feature>
<keyword evidence="2" id="KW-0472">Membrane</keyword>
<feature type="region of interest" description="Disordered" evidence="1">
    <location>
        <begin position="397"/>
        <end position="476"/>
    </location>
</feature>
<keyword evidence="4" id="KW-0808">Transferase</keyword>
<dbReference type="EMBL" id="JBITLV010000003">
    <property type="protein sequence ID" value="MFI7587849.1"/>
    <property type="molecule type" value="Genomic_DNA"/>
</dbReference>
<sequence length="476" mass="52064">MEARTPTVSDPHDARTRPTPAPAVRSRFTELDGLRGVAALAVIFFHLRDYVIGLGAWDWVGEIVGGSYMMVDLFFVLSGFVLSKKMLSTATAGDARRFVVARVRRFAPLHVTAWSIALALCLMTFLWQLTGDPDAPRKMAFAASDATPWAWVSSLFLLHGFVGPEFASYSAAWSLSVELYLNVLIVVAIALVPRVRLKPLVGPAMLVLGAVLLLSRDHHDPNTVGFIGVGRGALGLGAGMIVYQLYLRTIRTQEATHGTPGSPRSRHLAAAGSMLAVGFLIASMYRSDLVKREHFLLMALVGGFAVYTLAVPSAGPVHRFCNTRLAQWLGTRSFALYALHGPMLMCGEWLMRFLDYNKKAPQVEAFLIVWTIVLSLAAAEVGHRWIERSWEQHAARQAARSRPEAPVARHARASTPEASTARVAVSLPREVSLPEVPVDDARPAGADPHLTDVETQPLPRVVSPRAEQRSNADSRR</sequence>
<evidence type="ECO:0000313" key="5">
    <source>
        <dbReference type="Proteomes" id="UP001612915"/>
    </source>
</evidence>
<feature type="transmembrane region" description="Helical" evidence="2">
    <location>
        <begin position="226"/>
        <end position="246"/>
    </location>
</feature>
<evidence type="ECO:0000256" key="1">
    <source>
        <dbReference type="SAM" id="MobiDB-lite"/>
    </source>
</evidence>
<feature type="transmembrane region" description="Helical" evidence="2">
    <location>
        <begin position="266"/>
        <end position="283"/>
    </location>
</feature>
<feature type="transmembrane region" description="Helical" evidence="2">
    <location>
        <begin position="170"/>
        <end position="191"/>
    </location>
</feature>
<evidence type="ECO:0000259" key="3">
    <source>
        <dbReference type="Pfam" id="PF01757"/>
    </source>
</evidence>
<feature type="compositionally biased region" description="Basic and acidic residues" evidence="1">
    <location>
        <begin position="466"/>
        <end position="476"/>
    </location>
</feature>
<keyword evidence="2" id="KW-1133">Transmembrane helix</keyword>
<feature type="transmembrane region" description="Helical" evidence="2">
    <location>
        <begin position="295"/>
        <end position="314"/>
    </location>
</feature>
<evidence type="ECO:0000256" key="2">
    <source>
        <dbReference type="SAM" id="Phobius"/>
    </source>
</evidence>
<dbReference type="Proteomes" id="UP001612915">
    <property type="component" value="Unassembled WGS sequence"/>
</dbReference>
<feature type="transmembrane region" description="Helical" evidence="2">
    <location>
        <begin position="334"/>
        <end position="354"/>
    </location>
</feature>
<comment type="caution">
    <text evidence="4">The sequence shown here is derived from an EMBL/GenBank/DDBJ whole genome shotgun (WGS) entry which is preliminary data.</text>
</comment>
<gene>
    <name evidence="4" type="ORF">ACIB24_12315</name>
</gene>
<feature type="transmembrane region" description="Helical" evidence="2">
    <location>
        <begin position="366"/>
        <end position="386"/>
    </location>
</feature>
<proteinExistence type="predicted"/>
<accession>A0ABW8AN84</accession>
<keyword evidence="5" id="KW-1185">Reference proteome</keyword>
<dbReference type="InterPro" id="IPR050879">
    <property type="entry name" value="Acyltransferase_3"/>
</dbReference>
<dbReference type="PANTHER" id="PTHR23028:SF131">
    <property type="entry name" value="BLR2367 PROTEIN"/>
    <property type="match status" value="1"/>
</dbReference>
<dbReference type="Pfam" id="PF01757">
    <property type="entry name" value="Acyl_transf_3"/>
    <property type="match status" value="1"/>
</dbReference>
<dbReference type="EC" id="2.3.-.-" evidence="4"/>
<name>A0ABW8AN84_9ACTN</name>
<feature type="transmembrane region" description="Helical" evidence="2">
    <location>
        <begin position="63"/>
        <end position="82"/>
    </location>
</feature>
<feature type="domain" description="Acyltransferase 3" evidence="3">
    <location>
        <begin position="30"/>
        <end position="378"/>
    </location>
</feature>